<reference evidence="2" key="1">
    <citation type="submission" date="2017-02" db="UniProtKB">
        <authorList>
            <consortium name="WormBaseParasite"/>
        </authorList>
    </citation>
    <scope>IDENTIFICATION</scope>
</reference>
<proteinExistence type="predicted"/>
<evidence type="ECO:0000313" key="1">
    <source>
        <dbReference type="Proteomes" id="UP000036681"/>
    </source>
</evidence>
<sequence length="62" mass="6954">MKKPSKVKSIKPPSTGIVRQVEPFTASSTQKSDFNEKKVSDCGFVLFLHLFISNEKVIEILT</sequence>
<protein>
    <submittedName>
        <fullName evidence="2">Uncharacterized protein</fullName>
    </submittedName>
</protein>
<name>A0A0M3IUV7_ASCLU</name>
<dbReference type="AlphaFoldDB" id="A0A0M3IUV7"/>
<dbReference type="Proteomes" id="UP000036681">
    <property type="component" value="Unplaced"/>
</dbReference>
<accession>A0A0M3IUV7</accession>
<evidence type="ECO:0000313" key="2">
    <source>
        <dbReference type="WBParaSite" id="ALUE_0002253501-mRNA-1"/>
    </source>
</evidence>
<keyword evidence="1" id="KW-1185">Reference proteome</keyword>
<organism evidence="1 2">
    <name type="scientific">Ascaris lumbricoides</name>
    <name type="common">Giant roundworm</name>
    <dbReference type="NCBI Taxonomy" id="6252"/>
    <lineage>
        <taxon>Eukaryota</taxon>
        <taxon>Metazoa</taxon>
        <taxon>Ecdysozoa</taxon>
        <taxon>Nematoda</taxon>
        <taxon>Chromadorea</taxon>
        <taxon>Rhabditida</taxon>
        <taxon>Spirurina</taxon>
        <taxon>Ascaridomorpha</taxon>
        <taxon>Ascaridoidea</taxon>
        <taxon>Ascarididae</taxon>
        <taxon>Ascaris</taxon>
    </lineage>
</organism>
<dbReference type="WBParaSite" id="ALUE_0002253501-mRNA-1">
    <property type="protein sequence ID" value="ALUE_0002253501-mRNA-1"/>
    <property type="gene ID" value="ALUE_0002253501"/>
</dbReference>